<keyword evidence="2" id="KW-1185">Reference proteome</keyword>
<dbReference type="Proteomes" id="UP000679307">
    <property type="component" value="Chromosome"/>
</dbReference>
<proteinExistence type="predicted"/>
<sequence length="213" mass="22879">MTDERPGDRLAARLEALGLADALAESGLPTVARDDQGRAGWTDPLTGRALSDDEIERLDALLRQQGSQPEHAVPVGLVQVARRARVREELLAGRWHDYPSLAEVRGTSVDATRFAVHKAASTHRLLLVNAGEQVLIPAFQLTADGEVRADLAPVLEPLLAAGMDPWRVWAWLTGPAALLGGAVPERAVSDPEEAGLVLHAAVRLAERSRHTDA</sequence>
<gene>
    <name evidence="1" type="ORF">ENKNEFLB_02235</name>
</gene>
<organism evidence="1 2">
    <name type="scientific">Nocardioides aquaticus</name>
    <dbReference type="NCBI Taxonomy" id="160826"/>
    <lineage>
        <taxon>Bacteria</taxon>
        <taxon>Bacillati</taxon>
        <taxon>Actinomycetota</taxon>
        <taxon>Actinomycetes</taxon>
        <taxon>Propionibacteriales</taxon>
        <taxon>Nocardioidaceae</taxon>
        <taxon>Nocardioides</taxon>
    </lineage>
</organism>
<protein>
    <submittedName>
        <fullName evidence="1">Uncharacterized protein</fullName>
    </submittedName>
</protein>
<dbReference type="RefSeq" id="WP_214055492.1">
    <property type="nucleotide sequence ID" value="NZ_BAAAHS010000134.1"/>
</dbReference>
<name>A0ABX8EH45_9ACTN</name>
<accession>A0ABX8EH45</accession>
<reference evidence="1 2" key="1">
    <citation type="submission" date="2021-05" db="EMBL/GenBank/DDBJ databases">
        <title>Complete genome of Nocardioides aquaticus KCTC 9944T isolated from meromictic and hypersaline Ekho Lake, Antarctica.</title>
        <authorList>
            <person name="Hwang K."/>
            <person name="Kim K.M."/>
            <person name="Choe H."/>
        </authorList>
    </citation>
    <scope>NUCLEOTIDE SEQUENCE [LARGE SCALE GENOMIC DNA]</scope>
    <source>
        <strain evidence="1 2">KCTC 9944</strain>
    </source>
</reference>
<dbReference type="EMBL" id="CP075371">
    <property type="protein sequence ID" value="QVT79845.1"/>
    <property type="molecule type" value="Genomic_DNA"/>
</dbReference>
<evidence type="ECO:0000313" key="2">
    <source>
        <dbReference type="Proteomes" id="UP000679307"/>
    </source>
</evidence>
<evidence type="ECO:0000313" key="1">
    <source>
        <dbReference type="EMBL" id="QVT79845.1"/>
    </source>
</evidence>